<dbReference type="GO" id="GO:0005694">
    <property type="term" value="C:chromosome"/>
    <property type="evidence" value="ECO:0007669"/>
    <property type="project" value="UniProtKB-SubCell"/>
</dbReference>
<evidence type="ECO:0000256" key="1">
    <source>
        <dbReference type="ARBA" id="ARBA00004123"/>
    </source>
</evidence>
<keyword evidence="7 13" id="KW-0863">Zinc-finger</keyword>
<dbReference type="InterPro" id="IPR000571">
    <property type="entry name" value="Znf_CCCH"/>
</dbReference>
<keyword evidence="8 13" id="KW-0862">Zinc</keyword>
<dbReference type="PROSITE" id="PS51319">
    <property type="entry name" value="TFIIS_N"/>
    <property type="match status" value="1"/>
</dbReference>
<name>A0A9D4TRS8_CHLVU</name>
<evidence type="ECO:0000313" key="18">
    <source>
        <dbReference type="Proteomes" id="UP001055712"/>
    </source>
</evidence>
<comment type="subcellular location">
    <subcellularLocation>
        <location evidence="1 12">Nucleus</location>
    </subcellularLocation>
</comment>
<feature type="compositionally biased region" description="Low complexity" evidence="14">
    <location>
        <begin position="639"/>
        <end position="650"/>
    </location>
</feature>
<feature type="compositionally biased region" description="Low complexity" evidence="14">
    <location>
        <begin position="664"/>
        <end position="675"/>
    </location>
</feature>
<proteinExistence type="predicted"/>
<feature type="region of interest" description="Disordered" evidence="14">
    <location>
        <begin position="1"/>
        <end position="78"/>
    </location>
</feature>
<dbReference type="SUPFAM" id="SSF90229">
    <property type="entry name" value="CCCH zinc finger"/>
    <property type="match status" value="1"/>
</dbReference>
<dbReference type="InterPro" id="IPR003617">
    <property type="entry name" value="TFIIS/CRSP70_N_sub"/>
</dbReference>
<evidence type="ECO:0000259" key="15">
    <source>
        <dbReference type="PROSITE" id="PS50103"/>
    </source>
</evidence>
<evidence type="ECO:0000256" key="5">
    <source>
        <dbReference type="ARBA" id="ARBA00022553"/>
    </source>
</evidence>
<feature type="compositionally biased region" description="Low complexity" evidence="14">
    <location>
        <begin position="283"/>
        <end position="304"/>
    </location>
</feature>
<reference evidence="17" key="2">
    <citation type="submission" date="2020-11" db="EMBL/GenBank/DDBJ databases">
        <authorList>
            <person name="Cecchin M."/>
            <person name="Marcolungo L."/>
            <person name="Rossato M."/>
            <person name="Girolomoni L."/>
            <person name="Cosentino E."/>
            <person name="Cuine S."/>
            <person name="Li-Beisson Y."/>
            <person name="Delledonne M."/>
            <person name="Ballottari M."/>
        </authorList>
    </citation>
    <scope>NUCLEOTIDE SEQUENCE</scope>
    <source>
        <strain evidence="17">211/11P</strain>
        <tissue evidence="17">Whole cell</tissue>
    </source>
</reference>
<reference evidence="17" key="1">
    <citation type="journal article" date="2019" name="Plant J.">
        <title>Chlorella vulgaris genome assembly and annotation reveals the molecular basis for metabolic acclimation to high light conditions.</title>
        <authorList>
            <person name="Cecchin M."/>
            <person name="Marcolungo L."/>
            <person name="Rossato M."/>
            <person name="Girolomoni L."/>
            <person name="Cosentino E."/>
            <person name="Cuine S."/>
            <person name="Li-Beisson Y."/>
            <person name="Delledonne M."/>
            <person name="Ballottari M."/>
        </authorList>
    </citation>
    <scope>NUCLEOTIDE SEQUENCE</scope>
    <source>
        <strain evidence="17">211/11P</strain>
    </source>
</reference>
<dbReference type="Proteomes" id="UP001055712">
    <property type="component" value="Unassembled WGS sequence"/>
</dbReference>
<feature type="region of interest" description="Disordered" evidence="14">
    <location>
        <begin position="275"/>
        <end position="337"/>
    </location>
</feature>
<feature type="zinc finger region" description="C3H1-type" evidence="13">
    <location>
        <begin position="765"/>
        <end position="793"/>
    </location>
</feature>
<comment type="caution">
    <text evidence="17">The sequence shown here is derived from an EMBL/GenBank/DDBJ whole genome shotgun (WGS) entry which is preliminary data.</text>
</comment>
<evidence type="ECO:0000256" key="10">
    <source>
        <dbReference type="ARBA" id="ARBA00023242"/>
    </source>
</evidence>
<keyword evidence="10 12" id="KW-0539">Nucleus</keyword>
<feature type="domain" description="TFIIS N-terminal" evidence="16">
    <location>
        <begin position="199"/>
        <end position="275"/>
    </location>
</feature>
<evidence type="ECO:0000256" key="3">
    <source>
        <dbReference type="ARBA" id="ARBA00022481"/>
    </source>
</evidence>
<dbReference type="AlphaFoldDB" id="A0A9D4TRS8"/>
<feature type="compositionally biased region" description="Low complexity" evidence="14">
    <location>
        <begin position="9"/>
        <end position="30"/>
    </location>
</feature>
<comment type="subunit">
    <text evidence="11">Component of the PNUTS-PP1 complex (also named PTW/PP1 complex), composed of PPP1R10/PNUTS, TOX4, WDR82, and PPP1CA (or PPP1CB or PPP1CC).</text>
</comment>
<feature type="compositionally biased region" description="Basic residues" evidence="14">
    <location>
        <begin position="59"/>
        <end position="68"/>
    </location>
</feature>
<dbReference type="SMART" id="SM00509">
    <property type="entry name" value="TFS2N"/>
    <property type="match status" value="1"/>
</dbReference>
<dbReference type="GO" id="GO:0005634">
    <property type="term" value="C:nucleus"/>
    <property type="evidence" value="ECO:0007669"/>
    <property type="project" value="UniProtKB-SubCell"/>
</dbReference>
<evidence type="ECO:0000259" key="16">
    <source>
        <dbReference type="PROSITE" id="PS51319"/>
    </source>
</evidence>
<keyword evidence="9" id="KW-0832">Ubl conjugation</keyword>
<feature type="compositionally biased region" description="Basic and acidic residues" evidence="14">
    <location>
        <begin position="314"/>
        <end position="331"/>
    </location>
</feature>
<evidence type="ECO:0000256" key="2">
    <source>
        <dbReference type="ARBA" id="ARBA00022330"/>
    </source>
</evidence>
<evidence type="ECO:0000256" key="11">
    <source>
        <dbReference type="ARBA" id="ARBA00093575"/>
    </source>
</evidence>
<accession>A0A9D4TRS8</accession>
<feature type="compositionally biased region" description="Low complexity" evidence="14">
    <location>
        <begin position="742"/>
        <end position="757"/>
    </location>
</feature>
<evidence type="ECO:0000256" key="6">
    <source>
        <dbReference type="ARBA" id="ARBA00022723"/>
    </source>
</evidence>
<gene>
    <name evidence="17" type="ORF">D9Q98_004183</name>
</gene>
<keyword evidence="4" id="KW-1017">Isopeptide bond</keyword>
<dbReference type="OrthoDB" id="515336at2759"/>
<keyword evidence="5" id="KW-0597">Phosphoprotein</keyword>
<dbReference type="InterPro" id="IPR035441">
    <property type="entry name" value="TFIIS/LEDGF_dom_sf"/>
</dbReference>
<dbReference type="GO" id="GO:0008270">
    <property type="term" value="F:zinc ion binding"/>
    <property type="evidence" value="ECO:0007669"/>
    <property type="project" value="UniProtKB-KW"/>
</dbReference>
<evidence type="ECO:0000256" key="14">
    <source>
        <dbReference type="SAM" id="MobiDB-lite"/>
    </source>
</evidence>
<dbReference type="Gene3D" id="1.20.930.10">
    <property type="entry name" value="Conserved domain common to transcription factors TFIIS, elongin A, CRSP70"/>
    <property type="match status" value="1"/>
</dbReference>
<dbReference type="InterPro" id="IPR036855">
    <property type="entry name" value="Znf_CCCH_sf"/>
</dbReference>
<keyword evidence="6 13" id="KW-0479">Metal-binding</keyword>
<dbReference type="InterPro" id="IPR017923">
    <property type="entry name" value="TFIIS_N"/>
</dbReference>
<evidence type="ECO:0000313" key="17">
    <source>
        <dbReference type="EMBL" id="KAI3432637.1"/>
    </source>
</evidence>
<evidence type="ECO:0000256" key="9">
    <source>
        <dbReference type="ARBA" id="ARBA00022843"/>
    </source>
</evidence>
<keyword evidence="18" id="KW-1185">Reference proteome</keyword>
<protein>
    <recommendedName>
        <fullName evidence="2">Serine/threonine-protein phosphatase 1 regulatory subunit 10</fullName>
    </recommendedName>
</protein>
<feature type="compositionally biased region" description="Low complexity" evidence="14">
    <location>
        <begin position="358"/>
        <end position="372"/>
    </location>
</feature>
<organism evidence="17 18">
    <name type="scientific">Chlorella vulgaris</name>
    <name type="common">Green alga</name>
    <dbReference type="NCBI Taxonomy" id="3077"/>
    <lineage>
        <taxon>Eukaryota</taxon>
        <taxon>Viridiplantae</taxon>
        <taxon>Chlorophyta</taxon>
        <taxon>core chlorophytes</taxon>
        <taxon>Trebouxiophyceae</taxon>
        <taxon>Chlorellales</taxon>
        <taxon>Chlorellaceae</taxon>
        <taxon>Chlorella clade</taxon>
        <taxon>Chlorella</taxon>
    </lineage>
</organism>
<dbReference type="Pfam" id="PF08711">
    <property type="entry name" value="Med26"/>
    <property type="match status" value="1"/>
</dbReference>
<feature type="domain" description="C3H1-type" evidence="15">
    <location>
        <begin position="765"/>
        <end position="793"/>
    </location>
</feature>
<feature type="region of interest" description="Disordered" evidence="14">
    <location>
        <begin position="429"/>
        <end position="516"/>
    </location>
</feature>
<evidence type="ECO:0000256" key="4">
    <source>
        <dbReference type="ARBA" id="ARBA00022499"/>
    </source>
</evidence>
<feature type="region of interest" description="Disordered" evidence="14">
    <location>
        <begin position="639"/>
        <end position="683"/>
    </location>
</feature>
<keyword evidence="3" id="KW-0488">Methylation</keyword>
<sequence length="822" mass="86785">MSELEDSAGSEPPESSSEADSGGSTSASSGSDDDDEKQPLEQRRGWAAKHSVPQPKPLGGKRRTRTNRFPKIPRSQRCGSCENCLNPQRKKACLVARQRMEQQLGGQQVAPIARQASTSSKAGVAATTPLASTAEDPFSRSLTGILSGSGGVVQERHVALLMQLVKRAKTKPHRTTLLVVLQLSSQEVLRQAVASKLLLDVQLWLSEFVAEGRQALVQKTLACLDKLPVTLAALQPPCELGKIVGRLRKHESFGSPVIEPAKRLVARWKAMVEQSSKAGSRPATASSGVAAATAARPMTTTHAASLDRQPSANLKEDGDLFKGTDKQRTGIKDPVPGTKKVTIKTIAVEPTRGKAADTSLPAALPSTSAASSGDPAAPNKTVSEVSSTTAAAQSEVDKVGTSPFVSFSSLGGGVTVLGGGTSSGLSVPLSTVGPGSGGAKDRAAAAARRVPSPEPHPRKEKSKKVRWQEDKAIVGVRWFRKDDPPAAARQDADSAELPRGAPAAPAAPKLPPPGFESAAKKEHLLEAAALRRHRAEEDQERIALVDALAEMVATTAWLSPADNDAMSDAELATMPAPPARGEDSTEASRFAVWRQQEPAVVYAQLSAVPATPGEPRAAADCGLAQHPATIPRIPLSLEAAAQQQQQQQPAPYAPPVQDVGQANQLQQQQQQQQQLERPAATPPVSDIGAALAQLAASGILSGAAGGGAAAASSVHLPQHNRGAPAQDSSYAWQNHHGRQADPHQQQQQQQQQQHQQQHPPPRRSYPGQRPCRYFNTPKGCFMGDRCHFAHDAPPGGVSNGAKRPADDSNGWQHQSAFKRGRT</sequence>
<feature type="region of interest" description="Disordered" evidence="14">
    <location>
        <begin position="351"/>
        <end position="388"/>
    </location>
</feature>
<evidence type="ECO:0000256" key="13">
    <source>
        <dbReference type="PROSITE-ProRule" id="PRU00723"/>
    </source>
</evidence>
<dbReference type="SUPFAM" id="SSF47676">
    <property type="entry name" value="Conserved domain common to transcription factors TFIIS, elongin A, CRSP70"/>
    <property type="match status" value="1"/>
</dbReference>
<evidence type="ECO:0000256" key="8">
    <source>
        <dbReference type="ARBA" id="ARBA00022833"/>
    </source>
</evidence>
<dbReference type="EMBL" id="SIDB01000005">
    <property type="protein sequence ID" value="KAI3432637.1"/>
    <property type="molecule type" value="Genomic_DNA"/>
</dbReference>
<evidence type="ECO:0000256" key="12">
    <source>
        <dbReference type="PROSITE-ProRule" id="PRU00649"/>
    </source>
</evidence>
<evidence type="ECO:0000256" key="7">
    <source>
        <dbReference type="ARBA" id="ARBA00022771"/>
    </source>
</evidence>
<feature type="region of interest" description="Disordered" evidence="14">
    <location>
        <begin position="787"/>
        <end position="822"/>
    </location>
</feature>
<feature type="region of interest" description="Disordered" evidence="14">
    <location>
        <begin position="718"/>
        <end position="771"/>
    </location>
</feature>
<dbReference type="PROSITE" id="PS50103">
    <property type="entry name" value="ZF_C3H1"/>
    <property type="match status" value="1"/>
</dbReference>